<dbReference type="SUPFAM" id="SSF51621">
    <property type="entry name" value="Phosphoenolpyruvate/pyruvate domain"/>
    <property type="match status" value="1"/>
</dbReference>
<dbReference type="Proteomes" id="UP000193218">
    <property type="component" value="Unassembled WGS sequence"/>
</dbReference>
<dbReference type="InterPro" id="IPR005000">
    <property type="entry name" value="Aldolase/citrate-lyase_domain"/>
</dbReference>
<dbReference type="InParanoid" id="A0A1Y1UUH1"/>
<evidence type="ECO:0000256" key="1">
    <source>
        <dbReference type="ARBA" id="ARBA00022723"/>
    </source>
</evidence>
<dbReference type="GO" id="GO:0005737">
    <property type="term" value="C:cytoplasm"/>
    <property type="evidence" value="ECO:0007669"/>
    <property type="project" value="TreeGrafter"/>
</dbReference>
<dbReference type="GO" id="GO:0016832">
    <property type="term" value="F:aldehyde-lyase activity"/>
    <property type="evidence" value="ECO:0007669"/>
    <property type="project" value="TreeGrafter"/>
</dbReference>
<gene>
    <name evidence="4" type="ORF">BD324DRAFT_648108</name>
</gene>
<dbReference type="InterPro" id="IPR040442">
    <property type="entry name" value="Pyrv_kinase-like_dom_sf"/>
</dbReference>
<name>A0A1Y1UUH1_9TREE</name>
<dbReference type="STRING" id="4999.A0A1Y1UUH1"/>
<keyword evidence="2" id="KW-0456">Lyase</keyword>
<dbReference type="InterPro" id="IPR050251">
    <property type="entry name" value="HpcH-HpaI_aldolase"/>
</dbReference>
<dbReference type="GO" id="GO:0016301">
    <property type="term" value="F:kinase activity"/>
    <property type="evidence" value="ECO:0007669"/>
    <property type="project" value="UniProtKB-KW"/>
</dbReference>
<accession>A0A1Y1UUH1</accession>
<keyword evidence="4" id="KW-0808">Transferase</keyword>
<dbReference type="AlphaFoldDB" id="A0A1Y1UUH1"/>
<keyword evidence="1" id="KW-0479">Metal-binding</keyword>
<dbReference type="PANTHER" id="PTHR30502">
    <property type="entry name" value="2-KETO-3-DEOXY-L-RHAMNONATE ALDOLASE"/>
    <property type="match status" value="1"/>
</dbReference>
<dbReference type="EMBL" id="NBSH01000001">
    <property type="protein sequence ID" value="ORX41224.1"/>
    <property type="molecule type" value="Genomic_DNA"/>
</dbReference>
<dbReference type="GO" id="GO:0046872">
    <property type="term" value="F:metal ion binding"/>
    <property type="evidence" value="ECO:0007669"/>
    <property type="project" value="UniProtKB-KW"/>
</dbReference>
<dbReference type="InterPro" id="IPR015813">
    <property type="entry name" value="Pyrv/PenolPyrv_kinase-like_dom"/>
</dbReference>
<dbReference type="Gene3D" id="3.20.20.60">
    <property type="entry name" value="Phosphoenolpyruvate-binding domains"/>
    <property type="match status" value="1"/>
</dbReference>
<reference evidence="4 5" key="1">
    <citation type="submission" date="2017-03" db="EMBL/GenBank/DDBJ databases">
        <title>Widespread Adenine N6-methylation of Active Genes in Fungi.</title>
        <authorList>
            <consortium name="DOE Joint Genome Institute"/>
            <person name="Mondo S.J."/>
            <person name="Dannebaum R.O."/>
            <person name="Kuo R.C."/>
            <person name="Louie K.B."/>
            <person name="Bewick A.J."/>
            <person name="Labutti K."/>
            <person name="Haridas S."/>
            <person name="Kuo A."/>
            <person name="Salamov A."/>
            <person name="Ahrendt S.R."/>
            <person name="Lau R."/>
            <person name="Bowen B.P."/>
            <person name="Lipzen A."/>
            <person name="Sullivan W."/>
            <person name="Andreopoulos W.B."/>
            <person name="Clum A."/>
            <person name="Lindquist E."/>
            <person name="Daum C."/>
            <person name="Northen T.R."/>
            <person name="Ramamoorthy G."/>
            <person name="Schmitz R.J."/>
            <person name="Gryganskyi A."/>
            <person name="Culley D."/>
            <person name="Magnuson J."/>
            <person name="James T.Y."/>
            <person name="O'Malley M.A."/>
            <person name="Stajich J.E."/>
            <person name="Spatafora J.W."/>
            <person name="Visel A."/>
            <person name="Grigoriev I.V."/>
        </authorList>
    </citation>
    <scope>NUCLEOTIDE SEQUENCE [LARGE SCALE GENOMIC DNA]</scope>
    <source>
        <strain evidence="4 5">NRRL Y-17943</strain>
    </source>
</reference>
<evidence type="ECO:0000313" key="5">
    <source>
        <dbReference type="Proteomes" id="UP000193218"/>
    </source>
</evidence>
<keyword evidence="5" id="KW-1185">Reference proteome</keyword>
<dbReference type="Pfam" id="PF03328">
    <property type="entry name" value="HpcH_HpaI"/>
    <property type="match status" value="1"/>
</dbReference>
<keyword evidence="4" id="KW-0670">Pyruvate</keyword>
<dbReference type="PANTHER" id="PTHR30502:SF8">
    <property type="entry name" value="SYNTHASE, PUTATIVE-RELATED"/>
    <property type="match status" value="1"/>
</dbReference>
<feature type="domain" description="HpcH/HpaI aldolase/citrate lyase" evidence="3">
    <location>
        <begin position="73"/>
        <end position="301"/>
    </location>
</feature>
<dbReference type="RefSeq" id="XP_021874903.1">
    <property type="nucleotide sequence ID" value="XM_022017781.1"/>
</dbReference>
<evidence type="ECO:0000256" key="2">
    <source>
        <dbReference type="ARBA" id="ARBA00023239"/>
    </source>
</evidence>
<sequence>MSNGTPAQDASTQYSFGNPPPLGNPVTGAMIGTDPAAPQFEPIRKYRGDSLLQTFRMRDRLRNKAPMIGYGLGLANPEIARMIASAGFDFIFIDWEHTAIGIKEVTELIRWINLTGEGTTAVVVRVPTHEHNWIAWALDAGASGIILPHTETVEQAKAAVAAARFYTQGGHRSYPPFAMPLGINDGDHKDNALPWDIYNRSAVILQLESKKGADNADAIAAVEGVDGLMCGHMDLRFDLGLGYGGAMDEPEYLEGVGKILSAAKKHGDKPVLTFAQGPAAQEKLIQAGFRMLMVGSDGMDLAAGMRKQLNGAHEVVKNAWKPNP</sequence>
<keyword evidence="4" id="KW-0418">Kinase</keyword>
<dbReference type="OrthoDB" id="1621678at2759"/>
<evidence type="ECO:0000259" key="3">
    <source>
        <dbReference type="Pfam" id="PF03328"/>
    </source>
</evidence>
<protein>
    <submittedName>
        <fullName evidence="4">Pyruvate/Phosphoenolpyruvate kinase-like domain-containing protein</fullName>
    </submittedName>
</protein>
<evidence type="ECO:0000313" key="4">
    <source>
        <dbReference type="EMBL" id="ORX41224.1"/>
    </source>
</evidence>
<dbReference type="GeneID" id="33559590"/>
<proteinExistence type="predicted"/>
<organism evidence="4 5">
    <name type="scientific">Kockovaella imperatae</name>
    <dbReference type="NCBI Taxonomy" id="4999"/>
    <lineage>
        <taxon>Eukaryota</taxon>
        <taxon>Fungi</taxon>
        <taxon>Dikarya</taxon>
        <taxon>Basidiomycota</taxon>
        <taxon>Agaricomycotina</taxon>
        <taxon>Tremellomycetes</taxon>
        <taxon>Tremellales</taxon>
        <taxon>Cuniculitremaceae</taxon>
        <taxon>Kockovaella</taxon>
    </lineage>
</organism>
<comment type="caution">
    <text evidence="4">The sequence shown here is derived from an EMBL/GenBank/DDBJ whole genome shotgun (WGS) entry which is preliminary data.</text>
</comment>